<accession>A0AAJ4W2V6</accession>
<proteinExistence type="predicted"/>
<dbReference type="AlphaFoldDB" id="A0AAJ4W2V6"/>
<dbReference type="Proteomes" id="UP000183496">
    <property type="component" value="Unassembled WGS sequence"/>
</dbReference>
<comment type="caution">
    <text evidence="2">The sequence shown here is derived from an EMBL/GenBank/DDBJ whole genome shotgun (WGS) entry which is preliminary data.</text>
</comment>
<evidence type="ECO:0000313" key="3">
    <source>
        <dbReference type="Proteomes" id="UP000183496"/>
    </source>
</evidence>
<sequence length="86" mass="10079">MKTIVFLITLLTTTTSLAQQTKKLTLIKAITEKTHDSNYSFEDDDDSEEVYELLRSTTTFFTYDKSGKIIYLSESMEYLNRKIDEY</sequence>
<gene>
    <name evidence="2" type="ORF">SAMN04488089_104181</name>
</gene>
<name>A0AAJ4W2V6_MYRPR</name>
<evidence type="ECO:0000313" key="2">
    <source>
        <dbReference type="EMBL" id="SEQ60490.1"/>
    </source>
</evidence>
<dbReference type="KEGG" id="mpw:MPR_3174"/>
<keyword evidence="3" id="KW-1185">Reference proteome</keyword>
<feature type="signal peptide" evidence="1">
    <location>
        <begin position="1"/>
        <end position="18"/>
    </location>
</feature>
<evidence type="ECO:0000256" key="1">
    <source>
        <dbReference type="SAM" id="SignalP"/>
    </source>
</evidence>
<protein>
    <submittedName>
        <fullName evidence="2">Uncharacterized protein</fullName>
    </submittedName>
</protein>
<dbReference type="RefSeq" id="WP_041894133.1">
    <property type="nucleotide sequence ID" value="NZ_CP010817.1"/>
</dbReference>
<feature type="chain" id="PRO_5042590188" evidence="1">
    <location>
        <begin position="19"/>
        <end position="86"/>
    </location>
</feature>
<organism evidence="2 3">
    <name type="scientific">Myroides profundi</name>
    <dbReference type="NCBI Taxonomy" id="480520"/>
    <lineage>
        <taxon>Bacteria</taxon>
        <taxon>Pseudomonadati</taxon>
        <taxon>Bacteroidota</taxon>
        <taxon>Flavobacteriia</taxon>
        <taxon>Flavobacteriales</taxon>
        <taxon>Flavobacteriaceae</taxon>
        <taxon>Myroides</taxon>
    </lineage>
</organism>
<keyword evidence="1" id="KW-0732">Signal</keyword>
<reference evidence="2 3" key="1">
    <citation type="submission" date="2016-10" db="EMBL/GenBank/DDBJ databases">
        <authorList>
            <person name="Varghese N."/>
            <person name="Submissions S."/>
        </authorList>
    </citation>
    <scope>NUCLEOTIDE SEQUENCE [LARGE SCALE GENOMIC DNA]</scope>
    <source>
        <strain evidence="3">DSM 19823 / KCTC 23066 / CCTCC M 208030 / D25</strain>
    </source>
</reference>
<dbReference type="EMBL" id="FOFY01000004">
    <property type="protein sequence ID" value="SEQ60490.1"/>
    <property type="molecule type" value="Genomic_DNA"/>
</dbReference>